<reference evidence="2 3" key="1">
    <citation type="submission" date="2016-10" db="EMBL/GenBank/DDBJ databases">
        <authorList>
            <person name="de Groot N.N."/>
        </authorList>
    </citation>
    <scope>NUCLEOTIDE SEQUENCE [LARGE SCALE GENOMIC DNA]</scope>
    <source>
        <strain evidence="2 3">NE2</strain>
    </source>
</reference>
<dbReference type="RefSeq" id="WP_091680220.1">
    <property type="nucleotide sequence ID" value="NZ_FOSN01000004.1"/>
</dbReference>
<dbReference type="Pfam" id="PF08241">
    <property type="entry name" value="Methyltransf_11"/>
    <property type="match status" value="1"/>
</dbReference>
<dbReference type="SUPFAM" id="SSF53335">
    <property type="entry name" value="S-adenosyl-L-methionine-dependent methyltransferases"/>
    <property type="match status" value="1"/>
</dbReference>
<accession>A0A1I3Y0E2</accession>
<keyword evidence="3" id="KW-1185">Reference proteome</keyword>
<name>A0A1I3Y0E2_9HYPH</name>
<dbReference type="CDD" id="cd02440">
    <property type="entry name" value="AdoMet_MTases"/>
    <property type="match status" value="1"/>
</dbReference>
<evidence type="ECO:0000313" key="3">
    <source>
        <dbReference type="Proteomes" id="UP000198755"/>
    </source>
</evidence>
<dbReference type="Gene3D" id="3.40.50.150">
    <property type="entry name" value="Vaccinia Virus protein VP39"/>
    <property type="match status" value="1"/>
</dbReference>
<gene>
    <name evidence="2" type="ORF">SAMN05444581_104216</name>
</gene>
<dbReference type="GO" id="GO:0008757">
    <property type="term" value="F:S-adenosylmethionine-dependent methyltransferase activity"/>
    <property type="evidence" value="ECO:0007669"/>
    <property type="project" value="InterPro"/>
</dbReference>
<dbReference type="InterPro" id="IPR052356">
    <property type="entry name" value="Thiol_S-MT"/>
</dbReference>
<dbReference type="OrthoDB" id="9777830at2"/>
<dbReference type="STRING" id="1612308.SAMN05444581_104216"/>
<sequence length="224" mass="24623">MGTDVSNTSIATAYRLWAPVYDLVFGEVFKSARRAGIAAAEAVGGSILEVGIGTGISLPFYSKSTRLVGVDISEPMLRKAQIRVTEMGYANVEGLAVMDASKMAFADNSFDVIVAQLVVTTVPDPEGTLDEFMRLLKPGGEIVLISRVGADSGPRRIVEQALTPITRRIGWRLEFPWSRYERWVARRNDVTVMEHLPMAPFGHFSLIRFGKREPDAVAHEIRAA</sequence>
<dbReference type="EMBL" id="FOSN01000004">
    <property type="protein sequence ID" value="SFK25294.1"/>
    <property type="molecule type" value="Genomic_DNA"/>
</dbReference>
<feature type="domain" description="Methyltransferase type 11" evidence="1">
    <location>
        <begin position="48"/>
        <end position="143"/>
    </location>
</feature>
<evidence type="ECO:0000259" key="1">
    <source>
        <dbReference type="Pfam" id="PF08241"/>
    </source>
</evidence>
<dbReference type="PANTHER" id="PTHR45036:SF1">
    <property type="entry name" value="METHYLTRANSFERASE LIKE 7A"/>
    <property type="match status" value="1"/>
</dbReference>
<protein>
    <submittedName>
        <fullName evidence="2">Phosphatidylethanolamine/phosphatidyl-N-methylethanolamine N-methyltransferase</fullName>
    </submittedName>
</protein>
<proteinExistence type="predicted"/>
<dbReference type="Proteomes" id="UP000198755">
    <property type="component" value="Unassembled WGS sequence"/>
</dbReference>
<dbReference type="PANTHER" id="PTHR45036">
    <property type="entry name" value="METHYLTRANSFERASE LIKE 7B"/>
    <property type="match status" value="1"/>
</dbReference>
<dbReference type="AlphaFoldDB" id="A0A1I3Y0E2"/>
<keyword evidence="2" id="KW-0808">Transferase</keyword>
<keyword evidence="2" id="KW-0489">Methyltransferase</keyword>
<evidence type="ECO:0000313" key="2">
    <source>
        <dbReference type="EMBL" id="SFK25294.1"/>
    </source>
</evidence>
<dbReference type="InterPro" id="IPR013216">
    <property type="entry name" value="Methyltransf_11"/>
</dbReference>
<organism evidence="2 3">
    <name type="scientific">Methylocapsa palsarum</name>
    <dbReference type="NCBI Taxonomy" id="1612308"/>
    <lineage>
        <taxon>Bacteria</taxon>
        <taxon>Pseudomonadati</taxon>
        <taxon>Pseudomonadota</taxon>
        <taxon>Alphaproteobacteria</taxon>
        <taxon>Hyphomicrobiales</taxon>
        <taxon>Beijerinckiaceae</taxon>
        <taxon>Methylocapsa</taxon>
    </lineage>
</organism>
<dbReference type="GO" id="GO:0032259">
    <property type="term" value="P:methylation"/>
    <property type="evidence" value="ECO:0007669"/>
    <property type="project" value="UniProtKB-KW"/>
</dbReference>
<dbReference type="InterPro" id="IPR029063">
    <property type="entry name" value="SAM-dependent_MTases_sf"/>
</dbReference>